<keyword evidence="2" id="KW-1185">Reference proteome</keyword>
<accession>A0ABV7DM63</accession>
<sequence>MAMDVASWNGYINSIIREYHSCIGGVNNIHLMNFRNSHSMLIDRRLEKFNTPNFDNTRNLIVECTGFDPVGIWGWPQRGMVWQAVQSRLNEILKIRHSFAHGLNFPNYMWLPQKNGQAYLNKSTVSEVERLLVHLATVLDIGLRNHMFVQFGANCIPWR</sequence>
<dbReference type="EMBL" id="JBHRSP010000046">
    <property type="protein sequence ID" value="MFC3076046.1"/>
    <property type="molecule type" value="Genomic_DNA"/>
</dbReference>
<evidence type="ECO:0008006" key="3">
    <source>
        <dbReference type="Google" id="ProtNLM"/>
    </source>
</evidence>
<protein>
    <recommendedName>
        <fullName evidence="3">RiboL-PSP-HEPN domain-containing protein</fullName>
    </recommendedName>
</protein>
<name>A0ABV7DM63_9HYPH</name>
<proteinExistence type="predicted"/>
<gene>
    <name evidence="1" type="ORF">ACFOHH_23235</name>
</gene>
<dbReference type="RefSeq" id="WP_257318241.1">
    <property type="nucleotide sequence ID" value="NZ_JANFDG010000045.1"/>
</dbReference>
<dbReference type="Proteomes" id="UP001595377">
    <property type="component" value="Unassembled WGS sequence"/>
</dbReference>
<evidence type="ECO:0000313" key="1">
    <source>
        <dbReference type="EMBL" id="MFC3076046.1"/>
    </source>
</evidence>
<evidence type="ECO:0000313" key="2">
    <source>
        <dbReference type="Proteomes" id="UP001595377"/>
    </source>
</evidence>
<organism evidence="1 2">
    <name type="scientific">Shinella pollutisoli</name>
    <dbReference type="NCBI Taxonomy" id="2250594"/>
    <lineage>
        <taxon>Bacteria</taxon>
        <taxon>Pseudomonadati</taxon>
        <taxon>Pseudomonadota</taxon>
        <taxon>Alphaproteobacteria</taxon>
        <taxon>Hyphomicrobiales</taxon>
        <taxon>Rhizobiaceae</taxon>
        <taxon>Shinella</taxon>
    </lineage>
</organism>
<reference evidence="2" key="1">
    <citation type="journal article" date="2019" name="Int. J. Syst. Evol. Microbiol.">
        <title>The Global Catalogue of Microorganisms (GCM) 10K type strain sequencing project: providing services to taxonomists for standard genome sequencing and annotation.</title>
        <authorList>
            <consortium name="The Broad Institute Genomics Platform"/>
            <consortium name="The Broad Institute Genome Sequencing Center for Infectious Disease"/>
            <person name="Wu L."/>
            <person name="Ma J."/>
        </authorList>
    </citation>
    <scope>NUCLEOTIDE SEQUENCE [LARGE SCALE GENOMIC DNA]</scope>
    <source>
        <strain evidence="2">KCTC 52677</strain>
    </source>
</reference>
<comment type="caution">
    <text evidence="1">The sequence shown here is derived from an EMBL/GenBank/DDBJ whole genome shotgun (WGS) entry which is preliminary data.</text>
</comment>